<keyword evidence="10" id="KW-0175">Coiled coil</keyword>
<dbReference type="PROSITE" id="PS50235">
    <property type="entry name" value="USP_3"/>
    <property type="match status" value="1"/>
</dbReference>
<dbReference type="OrthoDB" id="289038at2759"/>
<evidence type="ECO:0000256" key="7">
    <source>
        <dbReference type="ARBA" id="ARBA00026136"/>
    </source>
</evidence>
<evidence type="ECO:0000256" key="4">
    <source>
        <dbReference type="ARBA" id="ARBA00022786"/>
    </source>
</evidence>
<dbReference type="InterPro" id="IPR018200">
    <property type="entry name" value="USP_CS"/>
</dbReference>
<protein>
    <recommendedName>
        <fullName evidence="7">Ubiquitin carboxyl-terminal hydrolase 47</fullName>
        <ecNumber evidence="2">3.4.19.12</ecNumber>
    </recommendedName>
    <alternativeName>
        <fullName evidence="8">Ubiquitin thioesterase 47</fullName>
    </alternativeName>
    <alternativeName>
        <fullName evidence="9">Ubiquitin-specific-processing protease 47</fullName>
    </alternativeName>
</protein>
<dbReference type="GO" id="GO:0005829">
    <property type="term" value="C:cytosol"/>
    <property type="evidence" value="ECO:0007669"/>
    <property type="project" value="TreeGrafter"/>
</dbReference>
<comment type="catalytic activity">
    <reaction evidence="1">
        <text>Thiol-dependent hydrolysis of ester, thioester, amide, peptide and isopeptide bonds formed by the C-terminal Gly of ubiquitin (a 76-residue protein attached to proteins as an intracellular targeting signal).</text>
        <dbReference type="EC" id="3.4.19.12"/>
    </reaction>
</comment>
<evidence type="ECO:0000256" key="2">
    <source>
        <dbReference type="ARBA" id="ARBA00012759"/>
    </source>
</evidence>
<feature type="region of interest" description="Disordered" evidence="11">
    <location>
        <begin position="394"/>
        <end position="513"/>
    </location>
</feature>
<dbReference type="GO" id="GO:0005634">
    <property type="term" value="C:nucleus"/>
    <property type="evidence" value="ECO:0007669"/>
    <property type="project" value="TreeGrafter"/>
</dbReference>
<evidence type="ECO:0000256" key="10">
    <source>
        <dbReference type="SAM" id="Coils"/>
    </source>
</evidence>
<dbReference type="InterPro" id="IPR028889">
    <property type="entry name" value="USP"/>
</dbReference>
<dbReference type="InterPro" id="IPR045578">
    <property type="entry name" value="USP47_C"/>
</dbReference>
<feature type="coiled-coil region" evidence="10">
    <location>
        <begin position="1151"/>
        <end position="1179"/>
    </location>
</feature>
<keyword evidence="4" id="KW-0833">Ubl conjugation pathway</keyword>
<keyword evidence="6" id="KW-0788">Thiol protease</keyword>
<dbReference type="PANTHER" id="PTHR24006">
    <property type="entry name" value="UBIQUITIN CARBOXYL-TERMINAL HYDROLASE"/>
    <property type="match status" value="1"/>
</dbReference>
<dbReference type="OMA" id="FVEVERM"/>
<feature type="region of interest" description="Disordered" evidence="11">
    <location>
        <begin position="97"/>
        <end position="127"/>
    </location>
</feature>
<proteinExistence type="predicted"/>
<dbReference type="Gene3D" id="3.90.70.10">
    <property type="entry name" value="Cysteine proteinases"/>
    <property type="match status" value="1"/>
</dbReference>
<feature type="coiled-coil region" evidence="10">
    <location>
        <begin position="623"/>
        <end position="650"/>
    </location>
</feature>
<evidence type="ECO:0000313" key="13">
    <source>
        <dbReference type="EMBL" id="EGD73850.1"/>
    </source>
</evidence>
<feature type="compositionally biased region" description="Basic and acidic residues" evidence="11">
    <location>
        <begin position="501"/>
        <end position="510"/>
    </location>
</feature>
<feature type="compositionally biased region" description="Low complexity" evidence="11">
    <location>
        <begin position="446"/>
        <end position="472"/>
    </location>
</feature>
<evidence type="ECO:0000256" key="5">
    <source>
        <dbReference type="ARBA" id="ARBA00022801"/>
    </source>
</evidence>
<feature type="compositionally biased region" description="Low complexity" evidence="11">
    <location>
        <begin position="1211"/>
        <end position="1233"/>
    </location>
</feature>
<dbReference type="Pfam" id="PF19718">
    <property type="entry name" value="USP47_C"/>
    <property type="match status" value="1"/>
</dbReference>
<dbReference type="Pfam" id="PF00443">
    <property type="entry name" value="UCH"/>
    <property type="match status" value="1"/>
</dbReference>
<dbReference type="InterPro" id="IPR038765">
    <property type="entry name" value="Papain-like_cys_pep_sf"/>
</dbReference>
<feature type="compositionally biased region" description="Acidic residues" evidence="11">
    <location>
        <begin position="1266"/>
        <end position="1284"/>
    </location>
</feature>
<dbReference type="GO" id="GO:0016579">
    <property type="term" value="P:protein deubiquitination"/>
    <property type="evidence" value="ECO:0007669"/>
    <property type="project" value="InterPro"/>
</dbReference>
<feature type="compositionally biased region" description="Low complexity" evidence="11">
    <location>
        <begin position="417"/>
        <end position="431"/>
    </location>
</feature>
<dbReference type="InParanoid" id="F2UBI4"/>
<feature type="domain" description="USP" evidence="12">
    <location>
        <begin position="164"/>
        <end position="612"/>
    </location>
</feature>
<reference evidence="13" key="1">
    <citation type="submission" date="2009-08" db="EMBL/GenBank/DDBJ databases">
        <title>Annotation of Salpingoeca rosetta.</title>
        <authorList>
            <consortium name="The Broad Institute Genome Sequencing Platform"/>
            <person name="Russ C."/>
            <person name="Cuomo C."/>
            <person name="Burger G."/>
            <person name="Gray M.W."/>
            <person name="Holland P.W.H."/>
            <person name="King N."/>
            <person name="Lang F.B.F."/>
            <person name="Roger A.J."/>
            <person name="Ruiz-Trillo I."/>
            <person name="Young S.K."/>
            <person name="Zeng Q."/>
            <person name="Gargeya S."/>
            <person name="Alvarado L."/>
            <person name="Berlin A."/>
            <person name="Chapman S.B."/>
            <person name="Chen Z."/>
            <person name="Freedman E."/>
            <person name="Gellesch M."/>
            <person name="Goldberg J."/>
            <person name="Griggs A."/>
            <person name="Gujja S."/>
            <person name="Heilman E."/>
            <person name="Heiman D."/>
            <person name="Howarth C."/>
            <person name="Mehta T."/>
            <person name="Neiman D."/>
            <person name="Pearson M."/>
            <person name="Roberts A."/>
            <person name="Saif S."/>
            <person name="Shea T."/>
            <person name="Shenoy N."/>
            <person name="Sisk P."/>
            <person name="Stolte C."/>
            <person name="Sykes S."/>
            <person name="White J."/>
            <person name="Yandava C."/>
            <person name="Haas B."/>
            <person name="Nusbaum C."/>
            <person name="Birren B."/>
        </authorList>
    </citation>
    <scope>NUCLEOTIDE SEQUENCE [LARGE SCALE GENOMIC DNA]</scope>
    <source>
        <strain evidence="13">ATCC 50818</strain>
    </source>
</reference>
<dbReference type="PROSITE" id="PS00973">
    <property type="entry name" value="USP_2"/>
    <property type="match status" value="1"/>
</dbReference>
<dbReference type="RefSeq" id="XP_004993413.1">
    <property type="nucleotide sequence ID" value="XM_004993356.1"/>
</dbReference>
<evidence type="ECO:0000259" key="12">
    <source>
        <dbReference type="PROSITE" id="PS50235"/>
    </source>
</evidence>
<dbReference type="InterPro" id="IPR001394">
    <property type="entry name" value="Peptidase_C19_UCH"/>
</dbReference>
<dbReference type="EMBL" id="GL832967">
    <property type="protein sequence ID" value="EGD73850.1"/>
    <property type="molecule type" value="Genomic_DNA"/>
</dbReference>
<evidence type="ECO:0000256" key="1">
    <source>
        <dbReference type="ARBA" id="ARBA00000707"/>
    </source>
</evidence>
<dbReference type="PROSITE" id="PS00972">
    <property type="entry name" value="USP_1"/>
    <property type="match status" value="1"/>
</dbReference>
<feature type="compositionally biased region" description="Acidic residues" evidence="11">
    <location>
        <begin position="477"/>
        <end position="500"/>
    </location>
</feature>
<dbReference type="eggNOG" id="KOG4598">
    <property type="taxonomic scope" value="Eukaryota"/>
</dbReference>
<keyword evidence="3" id="KW-0645">Protease</keyword>
<evidence type="ECO:0000256" key="3">
    <source>
        <dbReference type="ARBA" id="ARBA00022670"/>
    </source>
</evidence>
<dbReference type="GO" id="GO:0004843">
    <property type="term" value="F:cysteine-type deubiquitinase activity"/>
    <property type="evidence" value="ECO:0007669"/>
    <property type="project" value="UniProtKB-EC"/>
</dbReference>
<dbReference type="InterPro" id="IPR050164">
    <property type="entry name" value="Peptidase_C19"/>
</dbReference>
<keyword evidence="14" id="KW-1185">Reference proteome</keyword>
<dbReference type="GO" id="GO:0006508">
    <property type="term" value="P:proteolysis"/>
    <property type="evidence" value="ECO:0007669"/>
    <property type="project" value="UniProtKB-KW"/>
</dbReference>
<evidence type="ECO:0000256" key="11">
    <source>
        <dbReference type="SAM" id="MobiDB-lite"/>
    </source>
</evidence>
<evidence type="ECO:0000256" key="6">
    <source>
        <dbReference type="ARBA" id="ARBA00022807"/>
    </source>
</evidence>
<dbReference type="GeneID" id="16073990"/>
<dbReference type="Proteomes" id="UP000007799">
    <property type="component" value="Unassembled WGS sequence"/>
</dbReference>
<evidence type="ECO:0000256" key="8">
    <source>
        <dbReference type="ARBA" id="ARBA00029910"/>
    </source>
</evidence>
<feature type="region of interest" description="Disordered" evidence="11">
    <location>
        <begin position="1185"/>
        <end position="1315"/>
    </location>
</feature>
<keyword evidence="5" id="KW-0378">Hydrolase</keyword>
<dbReference type="FunCoup" id="F2UBI4">
    <property type="interactions" value="1386"/>
</dbReference>
<sequence>MLHEEPQGKTSAGPAAINCIVRDETTGTKHTFTSSATTTQKDFCDAVAAQCGYKPETFKVVFEQRDGTEVEVDCYCTSAMSKLSVDEHLTNKFFLRELDSGPPEPTGDQPVPATGSSQGGHKRAAATSVDVIGGGELKAIRTRANSDSDDDSDTDQAASSTRFVGLANQGATCYLNSLLQSLYMTPEFRNAIYKWESAASEELSIPAELQKLFLRLQTSKQRSVETTDITKSFGWEGNEAFQQHDVQELLRVLFDALEEEWQDTPLATTIKDLYEGEIHDYVSCTECGYESARTDKFMDVPLVIKPFGSEKIMTSVEEAMHKFVEVERMEGDNQYHCERCDKKVDALKGLKFKKFPYLLTLQLKRFDFDYTTLRRIKLNSRFEFPTELDVSEFMPGAQSSQQEQQLQEQQQEEQQEQQEQQPQEQQPQEQQEQQEEEQNGGNDTNTAPGSAASASTTTAATAAAAAGASDAPVNGDSEMEHEDDNNSGGDDDDDDGDTGDGDIRHDDKNHATLSSSPLTFEKLKKEKEAKRAAAVARGCVYELFSIMIHRGSALGGHYYAYIKSLDDGLWRCFNDSSVTVIKEKDIEDAFGGSQAAYGWSSTSGYMLMYRRIDPQRNQSFSTYDDLPQQLKNLSQQIEQQENQQREDQLRQERTIRFMVWNDAAEKQTVTIERTEPLSSLLNLTLEAFGIDEASKSEYRLCRYDIHRKRFLTALTDLDKPLQEMGYTNNWSTFSIGLQRANSDGTFDEYDPNALMLLLRHFDQEKKEFAPPVRVKVRMTSTLDDLLEEAVKIVGGDKDQLTLIKSDYTTRTLRPGSLSQLNFLAGGETIFSTFEDFSDEAGKMLDSDTGKELDRRRNEIPVNIVLDEDIVKGGATHSVHVDKRMSLYDFKEKYVQPLLDGLSTDDFLVFRKRVYSGTEHVTELTRLKDSLDTNYIDTYPDVLIRRGKALKPGQVKTSIYLFDSEQEEAPELFEEFPATSKGDMADFAKSVADAVRAKKESDPEWTFKDLSDDPERYRIWDATAYMRPLKVLRKTMQLPILYAGKSFLVQVLDKPDTALDIDHKVVFARRFTPSTMDLGPLEEFVVDRAGGVPALQESVSAASGIPAENLEFASTHIFPFKSDPFSLRDMRWLVPTGLYQLSCSTDGSGFYYRDKTDKMKELTEEEEEQLKRKYAQKQNKVRTWHHKEVGIVIKRKNKRTPSSSSKAESGDGDNSSDNGGDEQSSASAGVSMASSHKDSTSANGDGGEQQQCAEVAVNGTAVPVVEDTGEESDKTDDDQVFEDGDGTNGDDAAEDGSATSHGAAEVDAEPSQHLQQ</sequence>
<accession>F2UBI4</accession>
<dbReference type="KEGG" id="sre:PTSG_05545"/>
<dbReference type="PANTHER" id="PTHR24006:SF702">
    <property type="entry name" value="UBIQUITIN CARBOXYL-TERMINAL HYDROLASE 47"/>
    <property type="match status" value="1"/>
</dbReference>
<evidence type="ECO:0000313" key="14">
    <source>
        <dbReference type="Proteomes" id="UP000007799"/>
    </source>
</evidence>
<name>F2UBI4_SALR5</name>
<gene>
    <name evidence="13" type="ORF">PTSG_05545</name>
</gene>
<feature type="compositionally biased region" description="Polar residues" evidence="11">
    <location>
        <begin position="1239"/>
        <end position="1251"/>
    </location>
</feature>
<evidence type="ECO:0000256" key="9">
    <source>
        <dbReference type="ARBA" id="ARBA00032453"/>
    </source>
</evidence>
<dbReference type="EC" id="3.4.19.12" evidence="2"/>
<dbReference type="CDD" id="cd02659">
    <property type="entry name" value="peptidase_C19C"/>
    <property type="match status" value="1"/>
</dbReference>
<organism evidence="14">
    <name type="scientific">Salpingoeca rosetta (strain ATCC 50818 / BSB-021)</name>
    <dbReference type="NCBI Taxonomy" id="946362"/>
    <lineage>
        <taxon>Eukaryota</taxon>
        <taxon>Choanoflagellata</taxon>
        <taxon>Craspedida</taxon>
        <taxon>Salpingoecidae</taxon>
        <taxon>Salpingoeca</taxon>
    </lineage>
</organism>
<dbReference type="Pfam" id="PF25985">
    <property type="entry name" value="Ubiquitin_USP47_N"/>
    <property type="match status" value="1"/>
</dbReference>
<dbReference type="SUPFAM" id="SSF54001">
    <property type="entry name" value="Cysteine proteinases"/>
    <property type="match status" value="1"/>
</dbReference>
<dbReference type="STRING" id="946362.F2UBI4"/>